<accession>A0ABW2RLQ1</accession>
<dbReference type="Proteomes" id="UP001596500">
    <property type="component" value="Unassembled WGS sequence"/>
</dbReference>
<evidence type="ECO:0000313" key="1">
    <source>
        <dbReference type="EMBL" id="MFC7441948.1"/>
    </source>
</evidence>
<evidence type="ECO:0000313" key="2">
    <source>
        <dbReference type="Proteomes" id="UP001596500"/>
    </source>
</evidence>
<keyword evidence="2" id="KW-1185">Reference proteome</keyword>
<reference evidence="2" key="1">
    <citation type="journal article" date="2019" name="Int. J. Syst. Evol. Microbiol.">
        <title>The Global Catalogue of Microorganisms (GCM) 10K type strain sequencing project: providing services to taxonomists for standard genome sequencing and annotation.</title>
        <authorList>
            <consortium name="The Broad Institute Genomics Platform"/>
            <consortium name="The Broad Institute Genome Sequencing Center for Infectious Disease"/>
            <person name="Wu L."/>
            <person name="Ma J."/>
        </authorList>
    </citation>
    <scope>NUCLEOTIDE SEQUENCE [LARGE SCALE GENOMIC DNA]</scope>
    <source>
        <strain evidence="2">CGMCC 1.12942</strain>
    </source>
</reference>
<dbReference type="RefSeq" id="WP_379865497.1">
    <property type="nucleotide sequence ID" value="NZ_JBHTBW010000040.1"/>
</dbReference>
<gene>
    <name evidence="1" type="ORF">ACFQNG_12675</name>
</gene>
<organism evidence="1 2">
    <name type="scientific">Laceyella putida</name>
    <dbReference type="NCBI Taxonomy" id="110101"/>
    <lineage>
        <taxon>Bacteria</taxon>
        <taxon>Bacillati</taxon>
        <taxon>Bacillota</taxon>
        <taxon>Bacilli</taxon>
        <taxon>Bacillales</taxon>
        <taxon>Thermoactinomycetaceae</taxon>
        <taxon>Laceyella</taxon>
    </lineage>
</organism>
<dbReference type="EMBL" id="JBHTBW010000040">
    <property type="protein sequence ID" value="MFC7441948.1"/>
    <property type="molecule type" value="Genomic_DNA"/>
</dbReference>
<comment type="caution">
    <text evidence="1">The sequence shown here is derived from an EMBL/GenBank/DDBJ whole genome shotgun (WGS) entry which is preliminary data.</text>
</comment>
<sequence>MEKLTDDMYIWTFTADEAEVIKFALHQAYKQLKDYDDEWHQEQVNRIKDLLVNRFEVEL</sequence>
<protein>
    <submittedName>
        <fullName evidence="1">Uncharacterized protein</fullName>
    </submittedName>
</protein>
<name>A0ABW2RLQ1_9BACL</name>
<proteinExistence type="predicted"/>